<keyword evidence="2" id="KW-1185">Reference proteome</keyword>
<organism evidence="1 2">
    <name type="scientific">Methylocystis iwaonis</name>
    <dbReference type="NCBI Taxonomy" id="2885079"/>
    <lineage>
        <taxon>Bacteria</taxon>
        <taxon>Pseudomonadati</taxon>
        <taxon>Pseudomonadota</taxon>
        <taxon>Alphaproteobacteria</taxon>
        <taxon>Hyphomicrobiales</taxon>
        <taxon>Methylocystaceae</taxon>
        <taxon>Methylocystis</taxon>
    </lineage>
</organism>
<dbReference type="RefSeq" id="WP_281932408.1">
    <property type="nucleotide sequence ID" value="NZ_AP027143.1"/>
</dbReference>
<dbReference type="EMBL" id="AP027143">
    <property type="protein sequence ID" value="BDV36105.1"/>
    <property type="molecule type" value="Genomic_DNA"/>
</dbReference>
<protein>
    <submittedName>
        <fullName evidence="1">Uncharacterized protein</fullName>
    </submittedName>
</protein>
<evidence type="ECO:0000313" key="2">
    <source>
        <dbReference type="Proteomes" id="UP001317629"/>
    </source>
</evidence>
<keyword evidence="1" id="KW-0614">Plasmid</keyword>
<accession>A0ABM8EDK5</accession>
<proteinExistence type="predicted"/>
<geneLocation type="plasmid" evidence="1 2">
    <name>pSS37A-Re-1</name>
</geneLocation>
<gene>
    <name evidence="1" type="ORF">SS37A_36350</name>
</gene>
<reference evidence="1 2" key="1">
    <citation type="journal article" date="2023" name="Int. J. Syst. Evol. Microbiol.">
        <title>Methylocystis iwaonis sp. nov., a type II methane-oxidizing bacterium from surface soil of a rice paddy field in Japan, and emended description of the genus Methylocystis (ex Whittenbury et al. 1970) Bowman et al. 1993.</title>
        <authorList>
            <person name="Kaise H."/>
            <person name="Sawadogo J.B."/>
            <person name="Alam M.S."/>
            <person name="Ueno C."/>
            <person name="Dianou D."/>
            <person name="Shinjo R."/>
            <person name="Asakawa S."/>
        </authorList>
    </citation>
    <scope>NUCLEOTIDE SEQUENCE [LARGE SCALE GENOMIC DNA]</scope>
    <source>
        <strain evidence="1 2">SS37A-Re</strain>
    </source>
</reference>
<evidence type="ECO:0000313" key="1">
    <source>
        <dbReference type="EMBL" id="BDV36105.1"/>
    </source>
</evidence>
<dbReference type="Proteomes" id="UP001317629">
    <property type="component" value="Plasmid pSS37A-Re-1"/>
</dbReference>
<name>A0ABM8EDK5_9HYPH</name>
<sequence>MSAHWAYQIRFRLDEQQPDRARHRPDDPAFRPIAEALARHSATAISTYDAFVNYVTQAERSSVDAFPLYKWTKATIEDPSKKAKHSLSFAVYVNGDEVYDKARADALEADLAPLVAQGLIVSLSKHDTNPDNNPQAPSHLR</sequence>